<accession>A0A166K9R6</accession>
<feature type="domain" description="Peptidoglycan binding-like" evidence="2">
    <location>
        <begin position="208"/>
        <end position="263"/>
    </location>
</feature>
<name>A0A166K9R6_NODSP</name>
<evidence type="ECO:0000313" key="4">
    <source>
        <dbReference type="Proteomes" id="UP000076555"/>
    </source>
</evidence>
<dbReference type="OrthoDB" id="6197780at2"/>
<feature type="compositionally biased region" description="Low complexity" evidence="1">
    <location>
        <begin position="138"/>
        <end position="150"/>
    </location>
</feature>
<feature type="domain" description="Peptidoglycan binding-like" evidence="2">
    <location>
        <begin position="71"/>
        <end position="127"/>
    </location>
</feature>
<organism evidence="3 4">
    <name type="scientific">Nodularia spumigena CENA596</name>
    <dbReference type="NCBI Taxonomy" id="1819295"/>
    <lineage>
        <taxon>Bacteria</taxon>
        <taxon>Bacillati</taxon>
        <taxon>Cyanobacteriota</taxon>
        <taxon>Cyanophyceae</taxon>
        <taxon>Nostocales</taxon>
        <taxon>Nodulariaceae</taxon>
        <taxon>Nodularia</taxon>
    </lineage>
</organism>
<sequence length="407" mass="43544">MDNLAYFYLADAYENSASSELVSLSALLNKAVAPDWKRLSSRAWKHMLPLALALSILSSVSSVLALERGDQGPSVKNLQEQLQQAGFYQAPITQVYDFSTEDAVRRFQQAHGLAVDGIVGVSTRQKLENSPTPQIKQSATSTSISSISPSNLQVPKLSTASTPFATISHSNVAPPTPRTGSVSTTIISAVVTQNTTPNPNLLQKGDESEAVRILQERLRVAGFFSGQATGVFGPVTEDAVKAFQQAYELDVDGIAGPATVRKLPVVGVGGEQTPPIQAVNTDNLSRGHQGEAVKLLQQHLIQAGYFKGTANGYFDSSTAAAVSQFQAANYLAVSGIAGPTTRAKLYSLVQTAPQSEFSILEIQRRLQEKGFYKGNLNGVMAADTKNAIKQAQEHYGISLSDIRSGRF</sequence>
<dbReference type="InterPro" id="IPR052905">
    <property type="entry name" value="LD-transpeptidase_YkuD-like"/>
</dbReference>
<dbReference type="SUPFAM" id="SSF47090">
    <property type="entry name" value="PGBD-like"/>
    <property type="match status" value="4"/>
</dbReference>
<evidence type="ECO:0000259" key="2">
    <source>
        <dbReference type="Pfam" id="PF01471"/>
    </source>
</evidence>
<protein>
    <submittedName>
        <fullName evidence="3">Cell wall-binding protein</fullName>
    </submittedName>
</protein>
<dbReference type="Gene3D" id="1.10.101.10">
    <property type="entry name" value="PGBD-like superfamily/PGBD"/>
    <property type="match status" value="4"/>
</dbReference>
<dbReference type="InterPro" id="IPR002477">
    <property type="entry name" value="Peptidoglycan-bd-like"/>
</dbReference>
<dbReference type="AlphaFoldDB" id="A0A166K9R6"/>
<evidence type="ECO:0000256" key="1">
    <source>
        <dbReference type="SAM" id="MobiDB-lite"/>
    </source>
</evidence>
<feature type="domain" description="Peptidoglycan binding-like" evidence="2">
    <location>
        <begin position="289"/>
        <end position="345"/>
    </location>
</feature>
<dbReference type="PANTHER" id="PTHR41533">
    <property type="entry name" value="L,D-TRANSPEPTIDASE HI_1667-RELATED"/>
    <property type="match status" value="1"/>
</dbReference>
<dbReference type="InterPro" id="IPR036365">
    <property type="entry name" value="PGBD-like_sf"/>
</dbReference>
<feature type="region of interest" description="Disordered" evidence="1">
    <location>
        <begin position="125"/>
        <end position="150"/>
    </location>
</feature>
<comment type="caution">
    <text evidence="3">The sequence shown here is derived from an EMBL/GenBank/DDBJ whole genome shotgun (WGS) entry which is preliminary data.</text>
</comment>
<dbReference type="InterPro" id="IPR036366">
    <property type="entry name" value="PGBDSf"/>
</dbReference>
<dbReference type="Proteomes" id="UP000076555">
    <property type="component" value="Unassembled WGS sequence"/>
</dbReference>
<gene>
    <name evidence="3" type="ORF">A2T98_05560</name>
</gene>
<dbReference type="RefSeq" id="WP_063871912.1">
    <property type="nucleotide sequence ID" value="NZ_CAWMRI010000065.1"/>
</dbReference>
<dbReference type="Pfam" id="PF01471">
    <property type="entry name" value="PG_binding_1"/>
    <property type="match status" value="4"/>
</dbReference>
<feature type="domain" description="Peptidoglycan binding-like" evidence="2">
    <location>
        <begin position="359"/>
        <end position="397"/>
    </location>
</feature>
<feature type="compositionally biased region" description="Polar residues" evidence="1">
    <location>
        <begin position="125"/>
        <end position="137"/>
    </location>
</feature>
<dbReference type="EMBL" id="LWAJ01000065">
    <property type="protein sequence ID" value="KZL50787.1"/>
    <property type="molecule type" value="Genomic_DNA"/>
</dbReference>
<proteinExistence type="predicted"/>
<reference evidence="3 4" key="1">
    <citation type="submission" date="2016-04" db="EMBL/GenBank/DDBJ databases">
        <title>Draft Genome Assembly of the Bloom-forming Cyanobacterium Nodularia spumigena Strain CENA596 in Shrimp Production Ponds.</title>
        <authorList>
            <person name="Popin R.V."/>
            <person name="Rigonato J."/>
            <person name="Abreu V.A."/>
            <person name="Andreote A.P."/>
            <person name="Silveira S.B."/>
            <person name="Odebrecht C."/>
            <person name="Fiore M.F."/>
        </authorList>
    </citation>
    <scope>NUCLEOTIDE SEQUENCE [LARGE SCALE GENOMIC DNA]</scope>
    <source>
        <strain evidence="3 4">CENA596</strain>
    </source>
</reference>
<dbReference type="PANTHER" id="PTHR41533:SF1">
    <property type="entry name" value="L,D-TRANSPEPTIDASE YCBB-RELATED"/>
    <property type="match status" value="1"/>
</dbReference>
<evidence type="ECO:0000313" key="3">
    <source>
        <dbReference type="EMBL" id="KZL50787.1"/>
    </source>
</evidence>